<organism evidence="4 5">
    <name type="scientific">Octadecabacter temperatus</name>
    <dbReference type="NCBI Taxonomy" id="1458307"/>
    <lineage>
        <taxon>Bacteria</taxon>
        <taxon>Pseudomonadati</taxon>
        <taxon>Pseudomonadota</taxon>
        <taxon>Alphaproteobacteria</taxon>
        <taxon>Rhodobacterales</taxon>
        <taxon>Roseobacteraceae</taxon>
        <taxon>Octadecabacter</taxon>
    </lineage>
</organism>
<evidence type="ECO:0000256" key="3">
    <source>
        <dbReference type="ARBA" id="ARBA00022448"/>
    </source>
</evidence>
<evidence type="ECO:0000313" key="5">
    <source>
        <dbReference type="Proteomes" id="UP000067444"/>
    </source>
</evidence>
<accession>A0A0K0Y9S0</accession>
<gene>
    <name evidence="4" type="ORF">OSB_31520</name>
</gene>
<dbReference type="GO" id="GO:0005886">
    <property type="term" value="C:plasma membrane"/>
    <property type="evidence" value="ECO:0007669"/>
    <property type="project" value="UniProtKB-SubCell"/>
</dbReference>
<sequence length="273" mass="30381">MFEARRNLSRSRSAFSMLELIYHSIVRDVRKEHRNALIGLLMNMLQTVIFVGVFYFMFSVLGLKGTAIRGDFLLYIMSGIFLFMTHNKAMGAVLGAEGPASAMMKHAPMNTIVAIVSSALAALYTQFLSMAVVLYLYHVMFGPITILDPVSATGMIILAWFTGAAVGVVFLALKPWFPGFVQIASSIYSRANMIASGKMFVANSLPSTLLAMFDWNPLFHCIDQARGFVFLNYNPHYSSISYPLQVAIILIMVGLMLEFFTRKHASVSWEAAR</sequence>
<dbReference type="OrthoDB" id="7835223at2"/>
<dbReference type="PATRIC" id="fig|1458307.3.peg.3175"/>
<dbReference type="GO" id="GO:0015920">
    <property type="term" value="P:lipopolysaccharide transport"/>
    <property type="evidence" value="ECO:0007669"/>
    <property type="project" value="TreeGrafter"/>
</dbReference>
<keyword evidence="5" id="KW-1185">Reference proteome</keyword>
<dbReference type="AlphaFoldDB" id="A0A0K0Y9S0"/>
<dbReference type="KEGG" id="otm:OSB_31520"/>
<proteinExistence type="inferred from homology"/>
<dbReference type="PANTHER" id="PTHR30413">
    <property type="entry name" value="INNER MEMBRANE TRANSPORT PERMEASE"/>
    <property type="match status" value="1"/>
</dbReference>
<dbReference type="PANTHER" id="PTHR30413:SF8">
    <property type="entry name" value="TRANSPORT PERMEASE PROTEIN"/>
    <property type="match status" value="1"/>
</dbReference>
<name>A0A0K0Y9S0_9RHOB</name>
<comment type="subcellular location">
    <subcellularLocation>
        <location evidence="1">Cell inner membrane</location>
        <topology evidence="1">Multi-pass membrane protein</topology>
    </subcellularLocation>
</comment>
<dbReference type="STRING" id="1458307.OSB_31520"/>
<reference evidence="4 5" key="1">
    <citation type="journal article" date="2015" name="Genome Announc.">
        <title>Closed Genome Sequence of Octadecabacter temperatus SB1, the First Mesophilic Species of the Genus Octadecabacter.</title>
        <authorList>
            <person name="Voget S."/>
            <person name="Billerbeck S."/>
            <person name="Simon M."/>
            <person name="Daniel R."/>
        </authorList>
    </citation>
    <scope>NUCLEOTIDE SEQUENCE [LARGE SCALE GENOMIC DNA]</scope>
    <source>
        <strain evidence="4 5">SB1</strain>
    </source>
</reference>
<evidence type="ECO:0000256" key="2">
    <source>
        <dbReference type="ARBA" id="ARBA00007783"/>
    </source>
</evidence>
<dbReference type="RefSeq" id="WP_049835836.1">
    <property type="nucleotide sequence ID" value="NZ_CP012160.1"/>
</dbReference>
<evidence type="ECO:0000313" key="4">
    <source>
        <dbReference type="EMBL" id="AKS47665.1"/>
    </source>
</evidence>
<protein>
    <submittedName>
        <fullName evidence="4">ABC-2 type transporter</fullName>
    </submittedName>
</protein>
<evidence type="ECO:0000256" key="1">
    <source>
        <dbReference type="ARBA" id="ARBA00004429"/>
    </source>
</evidence>
<dbReference type="Proteomes" id="UP000067444">
    <property type="component" value="Chromosome"/>
</dbReference>
<keyword evidence="3" id="KW-0813">Transport</keyword>
<dbReference type="EMBL" id="CP012160">
    <property type="protein sequence ID" value="AKS47665.1"/>
    <property type="molecule type" value="Genomic_DNA"/>
</dbReference>
<comment type="similarity">
    <text evidence="2">Belongs to the ABC-2 integral membrane protein family.</text>
</comment>